<dbReference type="CDD" id="cd07035">
    <property type="entry name" value="TPP_PYR_POX_like"/>
    <property type="match status" value="1"/>
</dbReference>
<evidence type="ECO:0000259" key="7">
    <source>
        <dbReference type="Pfam" id="PF02776"/>
    </source>
</evidence>
<dbReference type="eggNOG" id="COG0028">
    <property type="taxonomic scope" value="Bacteria"/>
</dbReference>
<dbReference type="PATRIC" id="fig|909613.9.peg.3678"/>
<dbReference type="GO" id="GO:0003984">
    <property type="term" value="F:acetolactate synthase activity"/>
    <property type="evidence" value="ECO:0007669"/>
    <property type="project" value="UniProtKB-EC"/>
</dbReference>
<keyword evidence="8" id="KW-0808">Transferase</keyword>
<evidence type="ECO:0000259" key="5">
    <source>
        <dbReference type="Pfam" id="PF00205"/>
    </source>
</evidence>
<feature type="compositionally biased region" description="Low complexity" evidence="4">
    <location>
        <begin position="339"/>
        <end position="359"/>
    </location>
</feature>
<evidence type="ECO:0000256" key="4">
    <source>
        <dbReference type="SAM" id="MobiDB-lite"/>
    </source>
</evidence>
<evidence type="ECO:0000313" key="8">
    <source>
        <dbReference type="EMBL" id="EWC61032.1"/>
    </source>
</evidence>
<accession>W7IW36</accession>
<dbReference type="Pfam" id="PF00205">
    <property type="entry name" value="TPP_enzyme_M"/>
    <property type="match status" value="1"/>
</dbReference>
<keyword evidence="9" id="KW-1185">Reference proteome</keyword>
<dbReference type="InterPro" id="IPR012000">
    <property type="entry name" value="Thiamin_PyroP_enz_cen_dom"/>
</dbReference>
<dbReference type="InterPro" id="IPR012001">
    <property type="entry name" value="Thiamin_PyroP_enz_TPP-bd_dom"/>
</dbReference>
<dbReference type="Pfam" id="PF02776">
    <property type="entry name" value="TPP_enzyme_N"/>
    <property type="match status" value="1"/>
</dbReference>
<reference evidence="8 9" key="1">
    <citation type="journal article" date="2014" name="Genome Announc.">
        <title>Draft Genome Sequence of the Antitrypanosomally Active Sponge-Associated Bacterium Actinokineospora sp. Strain EG49.</title>
        <authorList>
            <person name="Harjes J."/>
            <person name="Ryu T."/>
            <person name="Abdelmohsen U.R."/>
            <person name="Moitinho-Silva L."/>
            <person name="Horn H."/>
            <person name="Ravasi T."/>
            <person name="Hentschel U."/>
        </authorList>
    </citation>
    <scope>NUCLEOTIDE SEQUENCE [LARGE SCALE GENOMIC DNA]</scope>
    <source>
        <strain evidence="8 9">EG49</strain>
    </source>
</reference>
<evidence type="ECO:0000256" key="2">
    <source>
        <dbReference type="ARBA" id="ARBA00023052"/>
    </source>
</evidence>
<dbReference type="Pfam" id="PF02775">
    <property type="entry name" value="TPP_enzyme_C"/>
    <property type="match status" value="1"/>
</dbReference>
<feature type="domain" description="Thiamine pyrophosphate enzyme central" evidence="5">
    <location>
        <begin position="213"/>
        <end position="290"/>
    </location>
</feature>
<comment type="caution">
    <text evidence="8">The sequence shown here is derived from an EMBL/GenBank/DDBJ whole genome shotgun (WGS) entry which is preliminary data.</text>
</comment>
<protein>
    <submittedName>
        <fullName evidence="8">Acetolactate synthase large subunit</fullName>
        <ecNumber evidence="8">2.2.1.6</ecNumber>
    </submittedName>
</protein>
<feature type="region of interest" description="Disordered" evidence="4">
    <location>
        <begin position="339"/>
        <end position="402"/>
    </location>
</feature>
<sequence length="544" mass="56345">MRERDTVAGHLAATLADLGVGHVFGIGGANIEDVTAAVARHPALTGVPAKHEFAAVAMADGCARTGNRLGVVVATSGGGALNLLAGLAEAHAARVPVLALVGQPPTGQEGRGAFQDTSGKAGSPDARRVFAAVTRFCARVDDPAALGPALSGAVAAARRGGPAALLLPKDVQCAVVDAPRGCPPPGPPDSDGGRTRARVRALVGRVRAAGGEVLVIAEDGVARADARAESARLIDRLDASIAVAPDARDVFDNHDPRFVGVVGVMGHPAVRGHAERADLCLLVGTRLPLVARAGIEDALAGVPLVCFGRAEPFVGPCHRLTGDLRRELALLAASLADAGAAPRPGPAPRAAARPAAPRPENVLFGRRGGRRRRPARRRGRVRGRGQHRRGRRPPPARAAPRRGRFVVALGMGGMGHSFGAAIGAAFARGRRCHAIAGDGAFFMHGMEVHTAVEHHLPVTFIVFDNNAHGMCPTREELFLDGVDTGNRFRRSHLGAGMAAMFPGLDARHVDTAADLHRALVDIDAGRAPAFVSIECPRRAGRVGR</sequence>
<dbReference type="EMBL" id="AYXG01000133">
    <property type="protein sequence ID" value="EWC61032.1"/>
    <property type="molecule type" value="Genomic_DNA"/>
</dbReference>
<dbReference type="OrthoDB" id="2254214at2"/>
<proteinExistence type="inferred from homology"/>
<keyword evidence="2 3" id="KW-0786">Thiamine pyrophosphate</keyword>
<dbReference type="PANTHER" id="PTHR18968:SF13">
    <property type="entry name" value="ACETOLACTATE SYNTHASE CATALYTIC SUBUNIT, MITOCHONDRIAL"/>
    <property type="match status" value="1"/>
</dbReference>
<dbReference type="SUPFAM" id="SSF52518">
    <property type="entry name" value="Thiamin diphosphate-binding fold (THDP-binding)"/>
    <property type="match status" value="2"/>
</dbReference>
<gene>
    <name evidence="8" type="ORF">UO65_3677</name>
</gene>
<dbReference type="PANTHER" id="PTHR18968">
    <property type="entry name" value="THIAMINE PYROPHOSPHATE ENZYMES"/>
    <property type="match status" value="1"/>
</dbReference>
<name>W7IW36_9PSEU</name>
<organism evidence="8 9">
    <name type="scientific">Actinokineospora spheciospongiae</name>
    <dbReference type="NCBI Taxonomy" id="909613"/>
    <lineage>
        <taxon>Bacteria</taxon>
        <taxon>Bacillati</taxon>
        <taxon>Actinomycetota</taxon>
        <taxon>Actinomycetes</taxon>
        <taxon>Pseudonocardiales</taxon>
        <taxon>Pseudonocardiaceae</taxon>
        <taxon>Actinokineospora</taxon>
    </lineage>
</organism>
<dbReference type="Proteomes" id="UP000019277">
    <property type="component" value="Unassembled WGS sequence"/>
</dbReference>
<dbReference type="STRING" id="909613.UO65_3677"/>
<dbReference type="GO" id="GO:0030976">
    <property type="term" value="F:thiamine pyrophosphate binding"/>
    <property type="evidence" value="ECO:0007669"/>
    <property type="project" value="InterPro"/>
</dbReference>
<dbReference type="InterPro" id="IPR029061">
    <property type="entry name" value="THDP-binding"/>
</dbReference>
<dbReference type="GO" id="GO:0005948">
    <property type="term" value="C:acetolactate synthase complex"/>
    <property type="evidence" value="ECO:0007669"/>
    <property type="project" value="TreeGrafter"/>
</dbReference>
<dbReference type="Gene3D" id="3.40.50.970">
    <property type="match status" value="2"/>
</dbReference>
<dbReference type="InterPro" id="IPR011766">
    <property type="entry name" value="TPP_enzyme_TPP-bd"/>
</dbReference>
<dbReference type="EC" id="2.2.1.6" evidence="8"/>
<dbReference type="InterPro" id="IPR029035">
    <property type="entry name" value="DHS-like_NAD/FAD-binding_dom"/>
</dbReference>
<evidence type="ECO:0000256" key="3">
    <source>
        <dbReference type="RuleBase" id="RU362132"/>
    </source>
</evidence>
<dbReference type="SUPFAM" id="SSF52467">
    <property type="entry name" value="DHS-like NAD/FAD-binding domain"/>
    <property type="match status" value="1"/>
</dbReference>
<dbReference type="GO" id="GO:0009099">
    <property type="term" value="P:L-valine biosynthetic process"/>
    <property type="evidence" value="ECO:0007669"/>
    <property type="project" value="TreeGrafter"/>
</dbReference>
<dbReference type="InterPro" id="IPR045229">
    <property type="entry name" value="TPP_enz"/>
</dbReference>
<dbReference type="GO" id="GO:0009097">
    <property type="term" value="P:isoleucine biosynthetic process"/>
    <property type="evidence" value="ECO:0007669"/>
    <property type="project" value="TreeGrafter"/>
</dbReference>
<feature type="compositionally biased region" description="Basic residues" evidence="4">
    <location>
        <begin position="367"/>
        <end position="402"/>
    </location>
</feature>
<dbReference type="GO" id="GO:0000287">
    <property type="term" value="F:magnesium ion binding"/>
    <property type="evidence" value="ECO:0007669"/>
    <property type="project" value="InterPro"/>
</dbReference>
<evidence type="ECO:0000313" key="9">
    <source>
        <dbReference type="Proteomes" id="UP000019277"/>
    </source>
</evidence>
<comment type="similarity">
    <text evidence="1 3">Belongs to the TPP enzyme family.</text>
</comment>
<dbReference type="CDD" id="cd00568">
    <property type="entry name" value="TPP_enzymes"/>
    <property type="match status" value="1"/>
</dbReference>
<dbReference type="Gene3D" id="3.40.50.1220">
    <property type="entry name" value="TPP-binding domain"/>
    <property type="match status" value="1"/>
</dbReference>
<evidence type="ECO:0000256" key="1">
    <source>
        <dbReference type="ARBA" id="ARBA00007812"/>
    </source>
</evidence>
<feature type="domain" description="Thiamine pyrophosphate enzyme N-terminal TPP-binding" evidence="7">
    <location>
        <begin position="6"/>
        <end position="116"/>
    </location>
</feature>
<evidence type="ECO:0000259" key="6">
    <source>
        <dbReference type="Pfam" id="PF02775"/>
    </source>
</evidence>
<feature type="domain" description="Thiamine pyrophosphate enzyme TPP-binding" evidence="6">
    <location>
        <begin position="401"/>
        <end position="532"/>
    </location>
</feature>
<dbReference type="AlphaFoldDB" id="W7IW36"/>
<dbReference type="RefSeq" id="WP_052021309.1">
    <property type="nucleotide sequence ID" value="NZ_AYXG01000133.1"/>
</dbReference>
<dbReference type="GO" id="GO:0050660">
    <property type="term" value="F:flavin adenine dinucleotide binding"/>
    <property type="evidence" value="ECO:0007669"/>
    <property type="project" value="TreeGrafter"/>
</dbReference>